<keyword evidence="4 8" id="KW-1133">Transmembrane helix</keyword>
<dbReference type="Gene3D" id="1.10.3720.10">
    <property type="entry name" value="MetI-like"/>
    <property type="match status" value="1"/>
</dbReference>
<dbReference type="InterPro" id="IPR007210">
    <property type="entry name" value="ABC_Gly_betaine_transp_sub-bd"/>
</dbReference>
<protein>
    <submittedName>
        <fullName evidence="10">Binding-protein-dependent transport systems inner membrane protein</fullName>
    </submittedName>
</protein>
<feature type="transmembrane region" description="Helical" evidence="8">
    <location>
        <begin position="178"/>
        <end position="201"/>
    </location>
</feature>
<feature type="transmembrane region" description="Helical" evidence="8">
    <location>
        <begin position="57"/>
        <end position="78"/>
    </location>
</feature>
<sequence length="511" mass="56070">MNEFWQTLISRRSDLMSAIWQHIQISLVSLLIAMAIGIPLALLVVRHHRAANVLTQITGVFQTIPSLALLGLLIPIVGIGTVPAVIALVVYALLPIFTGTLTGLTGIDPSLEEAADAFGMTRTEKLIRVEFPLAMPTLIAGIRQALVMIIGTATLAALIGAGGLGDFILLGIDRNNNSMTLIGAIASALLAIVFSGIIFILQKSKLRYAVATLALIILVPSGIGIYNAVQPAPQTITIAGKMGSEPDILINMYKDMIHQVDPRDKVVLKPNFGQTVFLFNALKSQQIDIYPEFTGTVLESLVKPTKKQKEIGTPPTQLYQYAKNDLSQQFHMTYLKPMDYNNTYAVVIKKSYADAHNIKTIADLQKVEGNLLGGFDLEFLDRTDGYKGLQSKYGLNFKTQSMDPDLRYEAINSGKINLTDGYSTDSQIRQYRLVALQDNRQLFPTYQGAPLMNTTFANKNPKIIVALNKLAGHISERDMQEMNYEVNVKQQSAASVAKHYLTTHHLLGGAR</sequence>
<dbReference type="AlphaFoldDB" id="A0A0R1R754"/>
<dbReference type="PANTHER" id="PTHR30177:SF4">
    <property type="entry name" value="OSMOPROTECTANT IMPORT PERMEASE PROTEIN OSMW"/>
    <property type="match status" value="1"/>
</dbReference>
<dbReference type="InterPro" id="IPR000515">
    <property type="entry name" value="MetI-like"/>
</dbReference>
<evidence type="ECO:0000256" key="4">
    <source>
        <dbReference type="ARBA" id="ARBA00022989"/>
    </source>
</evidence>
<evidence type="ECO:0000313" key="10">
    <source>
        <dbReference type="EMBL" id="KRL52604.1"/>
    </source>
</evidence>
<comment type="caution">
    <text evidence="10">The sequence shown here is derived from an EMBL/GenBank/DDBJ whole genome shotgun (WGS) entry which is preliminary data.</text>
</comment>
<dbReference type="InterPro" id="IPR035906">
    <property type="entry name" value="MetI-like_sf"/>
</dbReference>
<comment type="similarity">
    <text evidence="8">Belongs to the binding-protein-dependent transport system permease family.</text>
</comment>
<dbReference type="GO" id="GO:0031460">
    <property type="term" value="P:glycine betaine transport"/>
    <property type="evidence" value="ECO:0007669"/>
    <property type="project" value="TreeGrafter"/>
</dbReference>
<evidence type="ECO:0000259" key="9">
    <source>
        <dbReference type="PROSITE" id="PS50928"/>
    </source>
</evidence>
<dbReference type="RefSeq" id="WP_017261101.1">
    <property type="nucleotide sequence ID" value="NZ_AUAW01000032.1"/>
</dbReference>
<dbReference type="GO" id="GO:0043190">
    <property type="term" value="C:ATP-binding cassette (ABC) transporter complex"/>
    <property type="evidence" value="ECO:0007669"/>
    <property type="project" value="InterPro"/>
</dbReference>
<feature type="transmembrane region" description="Helical" evidence="8">
    <location>
        <begin position="208"/>
        <end position="229"/>
    </location>
</feature>
<dbReference type="PATRIC" id="fig|1114972.6.peg.1890"/>
<reference evidence="10 11" key="1">
    <citation type="journal article" date="2015" name="Genome Announc.">
        <title>Expanding the biotechnology potential of lactobacilli through comparative genomics of 213 strains and associated genera.</title>
        <authorList>
            <person name="Sun Z."/>
            <person name="Harris H.M."/>
            <person name="McCann A."/>
            <person name="Guo C."/>
            <person name="Argimon S."/>
            <person name="Zhang W."/>
            <person name="Yang X."/>
            <person name="Jeffery I.B."/>
            <person name="Cooney J.C."/>
            <person name="Kagawa T.F."/>
            <person name="Liu W."/>
            <person name="Song Y."/>
            <person name="Salvetti E."/>
            <person name="Wrobel A."/>
            <person name="Rasinkangas P."/>
            <person name="Parkhill J."/>
            <person name="Rea M.C."/>
            <person name="O'Sullivan O."/>
            <person name="Ritari J."/>
            <person name="Douillard F.P."/>
            <person name="Paul Ross R."/>
            <person name="Yang R."/>
            <person name="Briner A.E."/>
            <person name="Felis G.E."/>
            <person name="de Vos W.M."/>
            <person name="Barrangou R."/>
            <person name="Klaenhammer T.R."/>
            <person name="Caufield P.W."/>
            <person name="Cui Y."/>
            <person name="Zhang H."/>
            <person name="O'Toole P.W."/>
        </authorList>
    </citation>
    <scope>NUCLEOTIDE SEQUENCE [LARGE SCALE GENOMIC DNA]</scope>
    <source>
        <strain evidence="10 11">DSM 15814</strain>
    </source>
</reference>
<dbReference type="eggNOG" id="COG1174">
    <property type="taxonomic scope" value="Bacteria"/>
</dbReference>
<dbReference type="Pfam" id="PF00528">
    <property type="entry name" value="BPD_transp_1"/>
    <property type="match status" value="1"/>
</dbReference>
<feature type="transmembrane region" description="Helical" evidence="8">
    <location>
        <begin position="20"/>
        <end position="45"/>
    </location>
</feature>
<dbReference type="InterPro" id="IPR058089">
    <property type="entry name" value="EgtUBC_SBD"/>
</dbReference>
<comment type="similarity">
    <text evidence="6">In the C-terminal section; belongs to the OsmX family.</text>
</comment>
<comment type="subcellular location">
    <subcellularLocation>
        <location evidence="8">Cell membrane</location>
        <topology evidence="8">Multi-pass membrane protein</topology>
    </subcellularLocation>
    <subcellularLocation>
        <location evidence="1">Membrane</location>
        <topology evidence="1">Multi-pass membrane protein</topology>
    </subcellularLocation>
</comment>
<dbReference type="OrthoDB" id="9801163at2"/>
<dbReference type="CDD" id="cd06261">
    <property type="entry name" value="TM_PBP2"/>
    <property type="match status" value="1"/>
</dbReference>
<evidence type="ECO:0000313" key="11">
    <source>
        <dbReference type="Proteomes" id="UP000051999"/>
    </source>
</evidence>
<organism evidence="10 11">
    <name type="scientific">Furfurilactobacillus rossiae DSM 15814</name>
    <dbReference type="NCBI Taxonomy" id="1114972"/>
    <lineage>
        <taxon>Bacteria</taxon>
        <taxon>Bacillati</taxon>
        <taxon>Bacillota</taxon>
        <taxon>Bacilli</taxon>
        <taxon>Lactobacillales</taxon>
        <taxon>Lactobacillaceae</taxon>
        <taxon>Furfurilactobacillus</taxon>
    </lineage>
</organism>
<dbReference type="eggNOG" id="COG1732">
    <property type="taxonomic scope" value="Bacteria"/>
</dbReference>
<feature type="transmembrane region" description="Helical" evidence="8">
    <location>
        <begin position="145"/>
        <end position="172"/>
    </location>
</feature>
<evidence type="ECO:0000256" key="2">
    <source>
        <dbReference type="ARBA" id="ARBA00022448"/>
    </source>
</evidence>
<dbReference type="CDD" id="cd13610">
    <property type="entry name" value="PBP2_ChoS"/>
    <property type="match status" value="1"/>
</dbReference>
<keyword evidence="2 8" id="KW-0813">Transport</keyword>
<accession>A0A0R1R754</accession>
<keyword evidence="3 8" id="KW-0812">Transmembrane</keyword>
<gene>
    <name evidence="10" type="ORF">FD35_GL001853</name>
</gene>
<dbReference type="SUPFAM" id="SSF161098">
    <property type="entry name" value="MetI-like"/>
    <property type="match status" value="1"/>
</dbReference>
<evidence type="ECO:0000256" key="3">
    <source>
        <dbReference type="ARBA" id="ARBA00022692"/>
    </source>
</evidence>
<dbReference type="PANTHER" id="PTHR30177">
    <property type="entry name" value="GLYCINE BETAINE/L-PROLINE TRANSPORT SYSTEM PERMEASE PROTEIN PROW"/>
    <property type="match status" value="1"/>
</dbReference>
<evidence type="ECO:0000256" key="6">
    <source>
        <dbReference type="ARBA" id="ARBA00035642"/>
    </source>
</evidence>
<comment type="similarity">
    <text evidence="7">In the N-terminal section; belongs to the binding-protein-dependent transport system permease family.</text>
</comment>
<dbReference type="Gene3D" id="3.40.190.10">
    <property type="entry name" value="Periplasmic binding protein-like II"/>
    <property type="match status" value="1"/>
</dbReference>
<evidence type="ECO:0000256" key="1">
    <source>
        <dbReference type="ARBA" id="ARBA00004141"/>
    </source>
</evidence>
<name>A0A0R1R754_9LACO</name>
<dbReference type="Proteomes" id="UP000051999">
    <property type="component" value="Unassembled WGS sequence"/>
</dbReference>
<evidence type="ECO:0000256" key="5">
    <source>
        <dbReference type="ARBA" id="ARBA00023136"/>
    </source>
</evidence>
<dbReference type="GO" id="GO:0022857">
    <property type="term" value="F:transmembrane transporter activity"/>
    <property type="evidence" value="ECO:0007669"/>
    <property type="project" value="InterPro"/>
</dbReference>
<dbReference type="PROSITE" id="PS50928">
    <property type="entry name" value="ABC_TM1"/>
    <property type="match status" value="1"/>
</dbReference>
<dbReference type="Pfam" id="PF04069">
    <property type="entry name" value="OpuAC"/>
    <property type="match status" value="1"/>
</dbReference>
<dbReference type="FunFam" id="1.10.3720.10:FF:000001">
    <property type="entry name" value="Glycine betaine ABC transporter, permease"/>
    <property type="match status" value="1"/>
</dbReference>
<dbReference type="STRING" id="1114972.FD35_GL001853"/>
<proteinExistence type="inferred from homology"/>
<keyword evidence="11" id="KW-1185">Reference proteome</keyword>
<evidence type="ECO:0000256" key="8">
    <source>
        <dbReference type="RuleBase" id="RU363032"/>
    </source>
</evidence>
<evidence type="ECO:0000256" key="7">
    <source>
        <dbReference type="ARBA" id="ARBA00035652"/>
    </source>
</evidence>
<feature type="domain" description="ABC transmembrane type-1" evidence="9">
    <location>
        <begin position="19"/>
        <end position="202"/>
    </location>
</feature>
<keyword evidence="5 8" id="KW-0472">Membrane</keyword>
<dbReference type="InterPro" id="IPR051204">
    <property type="entry name" value="ABC_transp_perm/SBD"/>
</dbReference>
<dbReference type="SUPFAM" id="SSF53850">
    <property type="entry name" value="Periplasmic binding protein-like II"/>
    <property type="match status" value="1"/>
</dbReference>
<dbReference type="Gene3D" id="3.40.190.120">
    <property type="entry name" value="Osmoprotection protein (prox), domain 2"/>
    <property type="match status" value="1"/>
</dbReference>
<feature type="transmembrane region" description="Helical" evidence="8">
    <location>
        <begin position="84"/>
        <end position="104"/>
    </location>
</feature>
<dbReference type="EMBL" id="AZFF01000033">
    <property type="protein sequence ID" value="KRL52604.1"/>
    <property type="molecule type" value="Genomic_DNA"/>
</dbReference>